<dbReference type="SUPFAM" id="SSF160920">
    <property type="entry name" value="PSTPO5379-like"/>
    <property type="match status" value="1"/>
</dbReference>
<keyword evidence="5" id="KW-1185">Reference proteome</keyword>
<feature type="compositionally biased region" description="Acidic residues" evidence="3">
    <location>
        <begin position="46"/>
        <end position="57"/>
    </location>
</feature>
<dbReference type="Pfam" id="PF07286">
    <property type="entry name" value="D-Glu_cyclase"/>
    <property type="match status" value="1"/>
</dbReference>
<dbReference type="PANTHER" id="PTHR32022:SF10">
    <property type="entry name" value="D-GLUTAMATE CYCLASE, MITOCHONDRIAL"/>
    <property type="match status" value="1"/>
</dbReference>
<dbReference type="GO" id="GO:0006536">
    <property type="term" value="P:glutamate metabolic process"/>
    <property type="evidence" value="ECO:0007669"/>
    <property type="project" value="TreeGrafter"/>
</dbReference>
<accession>A0A2B4RZ89</accession>
<dbReference type="STRING" id="50429.A0A2B4RZ89"/>
<sequence length="675" mass="74252">MVSSTMVSGEASETDDEDEDDEENPGNVKEDEDLANREDENLKEEGDADTDILESELDTNAGKAKRQKTVYKFDSDVSCSEEEAELLSSESKTCESLSIENTNSGKDKKVLILFGSDPNMLSFKDRANWTGAQARSQFRQNFFPRAQTNGMSAGFTQASVHIIPSSAADQFYEFCKMNHAALPLVYRSKPGEVSAPPLAADLDIRTDQSAYGIYENGVCTKTVTDLVDIPFDDFVTFYVGCSSSFELAIQNAGLPVRQLESGRKAPVYQTRVLTVKSGPFSATVGMSLRPMPRNLVERAVQVTATMDKVHGAPVHIGHPSWIGVGDLQNPDFDDKPFIKEGDVCMFWACGVTAALALMNARLPLAISVSQSDIASNFITDLNNEEFNKMDVPKWLESMQTKAVFISEKPVFCSLISDKALELIRQLKTQRKPEVVTPTDEMPDALAKAALRLSHACSVTIVTLNETSTRVGLSVLSTIKSLLSSESKEVILLVPEEKQAEWRNFIDRCVELQLLKKSIAVNNIEARNGSSKDDLLQISRHVLSTMEASTLDDVLPRKFTALIGFNQEGGSVWVESTADQMTSNDVTKTSHSFWPGEVIAAALYILNCCPVHSRYLRKGSGLHQPLHQSKYLMAPKELGTVMSNLEVIFSADEVEDLINKINNSVSNAMSYLNGEA</sequence>
<evidence type="ECO:0000256" key="2">
    <source>
        <dbReference type="ARBA" id="ARBA00023239"/>
    </source>
</evidence>
<evidence type="ECO:0000313" key="4">
    <source>
        <dbReference type="EMBL" id="PFX22951.1"/>
    </source>
</evidence>
<comment type="caution">
    <text evidence="4">The sequence shown here is derived from an EMBL/GenBank/DDBJ whole genome shotgun (WGS) entry which is preliminary data.</text>
</comment>
<dbReference type="PANTHER" id="PTHR32022">
    <property type="entry name" value="D-GLUTAMATE CYCLASE, MITOCHONDRIAL"/>
    <property type="match status" value="1"/>
</dbReference>
<dbReference type="Gene3D" id="3.30.2040.10">
    <property type="entry name" value="PSTPO5379-like domain"/>
    <property type="match status" value="1"/>
</dbReference>
<evidence type="ECO:0000256" key="3">
    <source>
        <dbReference type="SAM" id="MobiDB-lite"/>
    </source>
</evidence>
<feature type="compositionally biased region" description="Acidic residues" evidence="3">
    <location>
        <begin position="12"/>
        <end position="24"/>
    </location>
</feature>
<organism evidence="4 5">
    <name type="scientific">Stylophora pistillata</name>
    <name type="common">Smooth cauliflower coral</name>
    <dbReference type="NCBI Taxonomy" id="50429"/>
    <lineage>
        <taxon>Eukaryota</taxon>
        <taxon>Metazoa</taxon>
        <taxon>Cnidaria</taxon>
        <taxon>Anthozoa</taxon>
        <taxon>Hexacorallia</taxon>
        <taxon>Scleractinia</taxon>
        <taxon>Astrocoeniina</taxon>
        <taxon>Pocilloporidae</taxon>
        <taxon>Stylophora</taxon>
    </lineage>
</organism>
<dbReference type="GO" id="GO:0047820">
    <property type="term" value="F:D-glutamate cyclase activity"/>
    <property type="evidence" value="ECO:0007669"/>
    <property type="project" value="TreeGrafter"/>
</dbReference>
<dbReference type="InterPro" id="IPR009906">
    <property type="entry name" value="D-Glu_cyclase"/>
</dbReference>
<evidence type="ECO:0000256" key="1">
    <source>
        <dbReference type="ARBA" id="ARBA00007896"/>
    </source>
</evidence>
<dbReference type="FunFam" id="3.30.2040.10:FF:000001">
    <property type="entry name" value="D-glutamate cyclase, mitochondrial"/>
    <property type="match status" value="1"/>
</dbReference>
<dbReference type="EMBL" id="LSMT01000224">
    <property type="protein sequence ID" value="PFX22951.1"/>
    <property type="molecule type" value="Genomic_DNA"/>
</dbReference>
<dbReference type="Proteomes" id="UP000225706">
    <property type="component" value="Unassembled WGS sequence"/>
</dbReference>
<feature type="region of interest" description="Disordered" evidence="3">
    <location>
        <begin position="1"/>
        <end position="64"/>
    </location>
</feature>
<gene>
    <name evidence="4" type="ORF">AWC38_SpisGene12538</name>
</gene>
<name>A0A2B4RZ89_STYPI</name>
<dbReference type="OrthoDB" id="5984572at2759"/>
<proteinExistence type="inferred from homology"/>
<comment type="similarity">
    <text evidence="1">Belongs to the D-glutamate cyclase family.</text>
</comment>
<dbReference type="InterPro" id="IPR038021">
    <property type="entry name" value="Putative_hydro-lyase"/>
</dbReference>
<evidence type="ECO:0000313" key="5">
    <source>
        <dbReference type="Proteomes" id="UP000225706"/>
    </source>
</evidence>
<dbReference type="Gene3D" id="3.40.1640.10">
    <property type="entry name" value="PSTPO5379-like"/>
    <property type="match status" value="1"/>
</dbReference>
<reference evidence="5" key="1">
    <citation type="journal article" date="2017" name="bioRxiv">
        <title>Comparative analysis of the genomes of Stylophora pistillata and Acropora digitifera provides evidence for extensive differences between species of corals.</title>
        <authorList>
            <person name="Voolstra C.R."/>
            <person name="Li Y."/>
            <person name="Liew Y.J."/>
            <person name="Baumgarten S."/>
            <person name="Zoccola D."/>
            <person name="Flot J.-F."/>
            <person name="Tambutte S."/>
            <person name="Allemand D."/>
            <person name="Aranda M."/>
        </authorList>
    </citation>
    <scope>NUCLEOTIDE SEQUENCE [LARGE SCALE GENOMIC DNA]</scope>
</reference>
<protein>
    <submittedName>
        <fullName evidence="4">Uncharacterized protein</fullName>
    </submittedName>
</protein>
<keyword evidence="2" id="KW-0456">Lyase</keyword>
<feature type="compositionally biased region" description="Basic and acidic residues" evidence="3">
    <location>
        <begin position="34"/>
        <end position="45"/>
    </location>
</feature>
<dbReference type="AlphaFoldDB" id="A0A2B4RZ89"/>